<dbReference type="Pfam" id="PF03060">
    <property type="entry name" value="NMO"/>
    <property type="match status" value="1"/>
</dbReference>
<evidence type="ECO:0000256" key="2">
    <source>
        <dbReference type="ARBA" id="ARBA00022643"/>
    </source>
</evidence>
<keyword evidence="1" id="KW-0285">Flavoprotein</keyword>
<dbReference type="PANTHER" id="PTHR32332:SF20">
    <property type="entry name" value="2-NITROPROPANE DIOXYGENASE-LIKE PROTEIN"/>
    <property type="match status" value="1"/>
</dbReference>
<dbReference type="AlphaFoldDB" id="A0A1G8D173"/>
<dbReference type="CDD" id="cd04730">
    <property type="entry name" value="NPD_like"/>
    <property type="match status" value="1"/>
</dbReference>
<protein>
    <submittedName>
        <fullName evidence="4">Enoyl-[acyl-carrier protein] reductase II</fullName>
    </submittedName>
</protein>
<dbReference type="EMBL" id="FNBE01000024">
    <property type="protein sequence ID" value="SDH51422.1"/>
    <property type="molecule type" value="Genomic_DNA"/>
</dbReference>
<dbReference type="Proteomes" id="UP000198967">
    <property type="component" value="Unassembled WGS sequence"/>
</dbReference>
<organism evidence="4 5">
    <name type="scientific">Pseudonocardia oroxyli</name>
    <dbReference type="NCBI Taxonomy" id="366584"/>
    <lineage>
        <taxon>Bacteria</taxon>
        <taxon>Bacillati</taxon>
        <taxon>Actinomycetota</taxon>
        <taxon>Actinomycetes</taxon>
        <taxon>Pseudonocardiales</taxon>
        <taxon>Pseudonocardiaceae</taxon>
        <taxon>Pseudonocardia</taxon>
    </lineage>
</organism>
<keyword evidence="3" id="KW-0560">Oxidoreductase</keyword>
<reference evidence="4 5" key="1">
    <citation type="submission" date="2016-10" db="EMBL/GenBank/DDBJ databases">
        <authorList>
            <person name="de Groot N.N."/>
        </authorList>
    </citation>
    <scope>NUCLEOTIDE SEQUENCE [LARGE SCALE GENOMIC DNA]</scope>
    <source>
        <strain evidence="4 5">CGMCC 4.3143</strain>
    </source>
</reference>
<dbReference type="OrthoDB" id="9778912at2"/>
<name>A0A1G8D173_PSEOR</name>
<dbReference type="GO" id="GO:0018580">
    <property type="term" value="F:nitronate monooxygenase activity"/>
    <property type="evidence" value="ECO:0007669"/>
    <property type="project" value="InterPro"/>
</dbReference>
<proteinExistence type="predicted"/>
<gene>
    <name evidence="4" type="ORF">SAMN05216377_12425</name>
</gene>
<keyword evidence="2" id="KW-0288">FMN</keyword>
<evidence type="ECO:0000313" key="5">
    <source>
        <dbReference type="Proteomes" id="UP000198967"/>
    </source>
</evidence>
<evidence type="ECO:0000256" key="1">
    <source>
        <dbReference type="ARBA" id="ARBA00022630"/>
    </source>
</evidence>
<evidence type="ECO:0000256" key="3">
    <source>
        <dbReference type="ARBA" id="ARBA00023002"/>
    </source>
</evidence>
<keyword evidence="5" id="KW-1185">Reference proteome</keyword>
<dbReference type="RefSeq" id="WP_093089601.1">
    <property type="nucleotide sequence ID" value="NZ_FNBE01000024.1"/>
</dbReference>
<accession>A0A1G8D173</accession>
<dbReference type="InterPro" id="IPR004136">
    <property type="entry name" value="NMO"/>
</dbReference>
<sequence length="344" mass="35586">MAVRVVTCPLENRYTRLIGVRHPVVQEGMGPFRTTRLAAAVSEAGGLGTVSVPGAVGNLDEAAVELRRSVEECAAQTSQPFAVNIPIGQRRGGVAASALRYLDTVLQARRADNAIERQLRVVTTSAGFPEGLTARLHDEGLLHQHKVGSTRHARKAAAAGVDAVIAAGFEMGGHAPTSRMHTFVLVPNIADAVDVPVVLTGGVRDGRGLAAALCLGADAVALGTRFAVTTENTQWSAGYREAVLAAGESQDMVIDGVFGPCRVLHNKGADDIAAAQAAGTAHAAEKISAMRLAQIEGDVERGLVLMGQVASGITETVSAAELVEQMVNDAAAALGAPRPSSGEW</sequence>
<dbReference type="SUPFAM" id="SSF51412">
    <property type="entry name" value="Inosine monophosphate dehydrogenase (IMPDH)"/>
    <property type="match status" value="1"/>
</dbReference>
<dbReference type="STRING" id="366584.SAMN05216377_12425"/>
<dbReference type="Gene3D" id="3.20.20.70">
    <property type="entry name" value="Aldolase class I"/>
    <property type="match status" value="1"/>
</dbReference>
<evidence type="ECO:0000313" key="4">
    <source>
        <dbReference type="EMBL" id="SDH51422.1"/>
    </source>
</evidence>
<dbReference type="InterPro" id="IPR013785">
    <property type="entry name" value="Aldolase_TIM"/>
</dbReference>
<dbReference type="PANTHER" id="PTHR32332">
    <property type="entry name" value="2-NITROPROPANE DIOXYGENASE"/>
    <property type="match status" value="1"/>
</dbReference>